<dbReference type="AlphaFoldDB" id="A0A6J4T2U2"/>
<evidence type="ECO:0008006" key="2">
    <source>
        <dbReference type="Google" id="ProtNLM"/>
    </source>
</evidence>
<evidence type="ECO:0000313" key="1">
    <source>
        <dbReference type="EMBL" id="CAA9512535.1"/>
    </source>
</evidence>
<accession>A0A6J4T2U2</accession>
<gene>
    <name evidence="1" type="ORF">AVDCRST_MAG85-2421</name>
</gene>
<name>A0A6J4T2U2_9ACTN</name>
<reference evidence="1" key="1">
    <citation type="submission" date="2020-02" db="EMBL/GenBank/DDBJ databases">
        <authorList>
            <person name="Meier V. D."/>
        </authorList>
    </citation>
    <scope>NUCLEOTIDE SEQUENCE</scope>
    <source>
        <strain evidence="1">AVDCRST_MAG85</strain>
    </source>
</reference>
<dbReference type="EMBL" id="CADCVT010000264">
    <property type="protein sequence ID" value="CAA9512535.1"/>
    <property type="molecule type" value="Genomic_DNA"/>
</dbReference>
<protein>
    <recommendedName>
        <fullName evidence="2">HpcH/HpaI aldolase/citrate lyase domain-containing protein</fullName>
    </recommendedName>
</protein>
<sequence length="276" mass="28363">MLVLLERLIDDAGLFPPARKAMVAAVADHRAARAGEHAWLLGRLLCPVSRLDELVAAGPDPDWRLGAVVDAADWRAAFAAVAAYDGPGTIDAIELKLPGEPVATVLDEAPEGIDVFVEVPVADTRAMTTALEDLAADGRAGAKIRCGGVTADAFPSDASVAAFVTQCARLGLRFKATAGLHHPFRTRDEAIGVLQHGFVNLLAAAALPGADADAIIAGTDPSAFTLTDSTIGWGANAGDAAEARARFTGQGSCSFSEPVDDLIEHGILPAAAGARA</sequence>
<proteinExistence type="predicted"/>
<organism evidence="1">
    <name type="scientific">uncultured Solirubrobacteraceae bacterium</name>
    <dbReference type="NCBI Taxonomy" id="1162706"/>
    <lineage>
        <taxon>Bacteria</taxon>
        <taxon>Bacillati</taxon>
        <taxon>Actinomycetota</taxon>
        <taxon>Thermoleophilia</taxon>
        <taxon>Solirubrobacterales</taxon>
        <taxon>Solirubrobacteraceae</taxon>
        <taxon>environmental samples</taxon>
    </lineage>
</organism>